<organism evidence="2 3">
    <name type="scientific">Dorcoceras hygrometricum</name>
    <dbReference type="NCBI Taxonomy" id="472368"/>
    <lineage>
        <taxon>Eukaryota</taxon>
        <taxon>Viridiplantae</taxon>
        <taxon>Streptophyta</taxon>
        <taxon>Embryophyta</taxon>
        <taxon>Tracheophyta</taxon>
        <taxon>Spermatophyta</taxon>
        <taxon>Magnoliopsida</taxon>
        <taxon>eudicotyledons</taxon>
        <taxon>Gunneridae</taxon>
        <taxon>Pentapetalae</taxon>
        <taxon>asterids</taxon>
        <taxon>lamiids</taxon>
        <taxon>Lamiales</taxon>
        <taxon>Gesneriaceae</taxon>
        <taxon>Didymocarpoideae</taxon>
        <taxon>Trichosporeae</taxon>
        <taxon>Loxocarpinae</taxon>
        <taxon>Dorcoceras</taxon>
    </lineage>
</organism>
<reference evidence="2 3" key="1">
    <citation type="journal article" date="2015" name="Proc. Natl. Acad. Sci. U.S.A.">
        <title>The resurrection genome of Boea hygrometrica: A blueprint for survival of dehydration.</title>
        <authorList>
            <person name="Xiao L."/>
            <person name="Yang G."/>
            <person name="Zhang L."/>
            <person name="Yang X."/>
            <person name="Zhao S."/>
            <person name="Ji Z."/>
            <person name="Zhou Q."/>
            <person name="Hu M."/>
            <person name="Wang Y."/>
            <person name="Chen M."/>
            <person name="Xu Y."/>
            <person name="Jin H."/>
            <person name="Xiao X."/>
            <person name="Hu G."/>
            <person name="Bao F."/>
            <person name="Hu Y."/>
            <person name="Wan P."/>
            <person name="Li L."/>
            <person name="Deng X."/>
            <person name="Kuang T."/>
            <person name="Xiang C."/>
            <person name="Zhu J.K."/>
            <person name="Oliver M.J."/>
            <person name="He Y."/>
        </authorList>
    </citation>
    <scope>NUCLEOTIDE SEQUENCE [LARGE SCALE GENOMIC DNA]</scope>
    <source>
        <strain evidence="3">cv. XS01</strain>
    </source>
</reference>
<sequence length="117" mass="13724">MSELEEFQVADENQPEVSVQDMVECIEANLMAMMPDHFMADCSKPKLDAKKQPDHSTSKEKKEKKLHRKRRTEREMVAEENTSVWAYSDSNYLRESFKDWLKNGLYRLSLPEGCCFV</sequence>
<keyword evidence="3" id="KW-1185">Reference proteome</keyword>
<evidence type="ECO:0000313" key="2">
    <source>
        <dbReference type="EMBL" id="KZV49386.1"/>
    </source>
</evidence>
<evidence type="ECO:0000313" key="3">
    <source>
        <dbReference type="Proteomes" id="UP000250235"/>
    </source>
</evidence>
<name>A0A2Z7CX18_9LAMI</name>
<feature type="compositionally biased region" description="Basic and acidic residues" evidence="1">
    <location>
        <begin position="43"/>
        <end position="63"/>
    </location>
</feature>
<evidence type="ECO:0000256" key="1">
    <source>
        <dbReference type="SAM" id="MobiDB-lite"/>
    </source>
</evidence>
<accession>A0A2Z7CX18</accession>
<gene>
    <name evidence="2" type="ORF">F511_10926</name>
</gene>
<feature type="region of interest" description="Disordered" evidence="1">
    <location>
        <begin position="43"/>
        <end position="75"/>
    </location>
</feature>
<dbReference type="Proteomes" id="UP000250235">
    <property type="component" value="Unassembled WGS sequence"/>
</dbReference>
<dbReference type="EMBL" id="KQ993062">
    <property type="protein sequence ID" value="KZV49386.1"/>
    <property type="molecule type" value="Genomic_DNA"/>
</dbReference>
<proteinExistence type="predicted"/>
<dbReference type="AlphaFoldDB" id="A0A2Z7CX18"/>
<protein>
    <submittedName>
        <fullName evidence="2">Uncharacterized protein</fullName>
    </submittedName>
</protein>